<evidence type="ECO:0000313" key="1">
    <source>
        <dbReference type="EMBL" id="WFN35924.1"/>
    </source>
</evidence>
<dbReference type="KEGG" id="manq:L1994_07100"/>
<dbReference type="GeneID" id="79950152"/>
<gene>
    <name evidence="1" type="ORF">L1994_07100</name>
</gene>
<reference evidence="1" key="1">
    <citation type="submission" date="2022-01" db="EMBL/GenBank/DDBJ databases">
        <title>Complete genome of Methanomicrobium antiquum DSM 21220.</title>
        <authorList>
            <person name="Chen S.-C."/>
            <person name="You Y.-T."/>
            <person name="Zhou Y.-Z."/>
            <person name="Lai M.-C."/>
        </authorList>
    </citation>
    <scope>NUCLEOTIDE SEQUENCE</scope>
    <source>
        <strain evidence="1">DSM 21220</strain>
    </source>
</reference>
<evidence type="ECO:0008006" key="3">
    <source>
        <dbReference type="Google" id="ProtNLM"/>
    </source>
</evidence>
<name>A0AAF0FNP2_9EURY</name>
<organism evidence="1 2">
    <name type="scientific">Methanomicrobium antiquum</name>
    <dbReference type="NCBI Taxonomy" id="487686"/>
    <lineage>
        <taxon>Archaea</taxon>
        <taxon>Methanobacteriati</taxon>
        <taxon>Methanobacteriota</taxon>
        <taxon>Stenosarchaea group</taxon>
        <taxon>Methanomicrobia</taxon>
        <taxon>Methanomicrobiales</taxon>
        <taxon>Methanomicrobiaceae</taxon>
        <taxon>Methanomicrobium</taxon>
    </lineage>
</organism>
<keyword evidence="2" id="KW-1185">Reference proteome</keyword>
<dbReference type="Proteomes" id="UP001218895">
    <property type="component" value="Chromosome"/>
</dbReference>
<dbReference type="RefSeq" id="WP_278098763.1">
    <property type="nucleotide sequence ID" value="NZ_CP091092.1"/>
</dbReference>
<protein>
    <recommendedName>
        <fullName evidence="3">Flagellar protein FlaF</fullName>
    </recommendedName>
</protein>
<evidence type="ECO:0000313" key="2">
    <source>
        <dbReference type="Proteomes" id="UP001218895"/>
    </source>
</evidence>
<dbReference type="AlphaFoldDB" id="A0AAF0FNP2"/>
<accession>A0AAF0FNP2</accession>
<proteinExistence type="predicted"/>
<dbReference type="EMBL" id="CP091092">
    <property type="protein sequence ID" value="WFN35924.1"/>
    <property type="molecule type" value="Genomic_DNA"/>
</dbReference>
<sequence length="158" mass="17386">MGSATVIATAFALILLMITAYFLVAAVLTTTEIVAYAQQERLDKQEERMRTSININATSVQAPSILYTEIKNDGSAVISDFKYWDVYTGDNTGSPPVHYQIGDNTGEWNISSITPDMLNPGQLDPQEIMNISIKYPDTRPGWVKIATPNGVFASSYVE</sequence>